<dbReference type="Proteomes" id="UP000757890">
    <property type="component" value="Unassembled WGS sequence"/>
</dbReference>
<proteinExistence type="predicted"/>
<dbReference type="EMBL" id="JABZMK010000015">
    <property type="protein sequence ID" value="MBF1129244.1"/>
    <property type="molecule type" value="Genomic_DNA"/>
</dbReference>
<accession>A0A930B5F4</accession>
<dbReference type="GeneID" id="78278378"/>
<reference evidence="1" key="1">
    <citation type="submission" date="2020-04" db="EMBL/GenBank/DDBJ databases">
        <title>Deep metagenomics examines the oral microbiome during advanced dental caries in children, revealing novel taxa and co-occurrences with host molecules.</title>
        <authorList>
            <person name="Baker J.L."/>
            <person name="Morton J.T."/>
            <person name="Dinis M."/>
            <person name="Alvarez R."/>
            <person name="Tran N.C."/>
            <person name="Knight R."/>
            <person name="Edlund A."/>
        </authorList>
    </citation>
    <scope>NUCLEOTIDE SEQUENCE</scope>
    <source>
        <strain evidence="1">JCVI_32_bin.14</strain>
    </source>
</reference>
<dbReference type="RefSeq" id="WP_007070840.1">
    <property type="nucleotide sequence ID" value="NZ_CAJPSS010000001.1"/>
</dbReference>
<gene>
    <name evidence="1" type="ORF">HXL70_04265</name>
</gene>
<comment type="caution">
    <text evidence="1">The sequence shown here is derived from an EMBL/GenBank/DDBJ whole genome shotgun (WGS) entry which is preliminary data.</text>
</comment>
<sequence length="99" mass="12150">MDRWKEKLCLEHTWYLYLCVFLLLAFISWQQSLIADLQERMMNVEASRYDDQLNNIEWAATLALEQNKEQQKDIYSLQKSSADYQFRIMELEWDVYDKR</sequence>
<name>A0A930B5F4_9FIRM</name>
<organism evidence="1 2">
    <name type="scientific">Dialister invisus</name>
    <dbReference type="NCBI Taxonomy" id="218538"/>
    <lineage>
        <taxon>Bacteria</taxon>
        <taxon>Bacillati</taxon>
        <taxon>Bacillota</taxon>
        <taxon>Negativicutes</taxon>
        <taxon>Veillonellales</taxon>
        <taxon>Veillonellaceae</taxon>
        <taxon>Dialister</taxon>
    </lineage>
</organism>
<protein>
    <submittedName>
        <fullName evidence="1">Uncharacterized protein</fullName>
    </submittedName>
</protein>
<evidence type="ECO:0000313" key="1">
    <source>
        <dbReference type="EMBL" id="MBF1129244.1"/>
    </source>
</evidence>
<evidence type="ECO:0000313" key="2">
    <source>
        <dbReference type="Proteomes" id="UP000757890"/>
    </source>
</evidence>
<dbReference type="AlphaFoldDB" id="A0A930B5F4"/>